<keyword evidence="10" id="KW-1185">Reference proteome</keyword>
<dbReference type="FunFam" id="1.10.510.10:FF:000289">
    <property type="entry name" value="cyclin-dependent kinase 10 isoform X2"/>
    <property type="match status" value="1"/>
</dbReference>
<dbReference type="PANTHER" id="PTHR24056">
    <property type="entry name" value="CELL DIVISION PROTEIN KINASE"/>
    <property type="match status" value="1"/>
</dbReference>
<accession>A0AAQ4R250</accession>
<dbReference type="Ensembl" id="ENSGACT00000079939.1">
    <property type="protein sequence ID" value="ENSGACP00000057669.1"/>
    <property type="gene ID" value="ENSGACG00000002114.2"/>
</dbReference>
<evidence type="ECO:0000259" key="8">
    <source>
        <dbReference type="PROSITE" id="PS50011"/>
    </source>
</evidence>
<name>A0AAQ4R250_GASAC</name>
<dbReference type="PROSITE" id="PS00108">
    <property type="entry name" value="PROTEIN_KINASE_ST"/>
    <property type="match status" value="1"/>
</dbReference>
<dbReference type="GeneTree" id="ENSGT00940000158102"/>
<evidence type="ECO:0000256" key="6">
    <source>
        <dbReference type="ARBA" id="ARBA00022840"/>
    </source>
</evidence>
<reference evidence="9 10" key="1">
    <citation type="journal article" date="2021" name="G3 (Bethesda)">
        <title>Improved contiguity of the threespine stickleback genome using long-read sequencing.</title>
        <authorList>
            <person name="Nath S."/>
            <person name="Shaw D.E."/>
            <person name="White M.A."/>
        </authorList>
    </citation>
    <scope>NUCLEOTIDE SEQUENCE [LARGE SCALE GENOMIC DNA]</scope>
    <source>
        <strain evidence="9 10">Lake Benthic</strain>
    </source>
</reference>
<keyword evidence="4" id="KW-0547">Nucleotide-binding</keyword>
<evidence type="ECO:0000256" key="4">
    <source>
        <dbReference type="ARBA" id="ARBA00022741"/>
    </source>
</evidence>
<dbReference type="GO" id="GO:0005524">
    <property type="term" value="F:ATP binding"/>
    <property type="evidence" value="ECO:0007669"/>
    <property type="project" value="UniProtKB-KW"/>
</dbReference>
<dbReference type="Proteomes" id="UP000007635">
    <property type="component" value="Chromosome XIX"/>
</dbReference>
<dbReference type="SUPFAM" id="SSF56112">
    <property type="entry name" value="Protein kinase-like (PK-like)"/>
    <property type="match status" value="1"/>
</dbReference>
<dbReference type="InterPro" id="IPR011009">
    <property type="entry name" value="Kinase-like_dom_sf"/>
</dbReference>
<dbReference type="Gene3D" id="1.10.510.10">
    <property type="entry name" value="Transferase(Phosphotransferase) domain 1"/>
    <property type="match status" value="1"/>
</dbReference>
<evidence type="ECO:0000313" key="10">
    <source>
        <dbReference type="Proteomes" id="UP000007635"/>
    </source>
</evidence>
<dbReference type="Gene3D" id="3.30.200.20">
    <property type="entry name" value="Phosphorylase Kinase, domain 1"/>
    <property type="match status" value="1"/>
</dbReference>
<dbReference type="PROSITE" id="PS50011">
    <property type="entry name" value="PROTEIN_KINASE_DOM"/>
    <property type="match status" value="1"/>
</dbReference>
<dbReference type="GO" id="GO:0004674">
    <property type="term" value="F:protein serine/threonine kinase activity"/>
    <property type="evidence" value="ECO:0007669"/>
    <property type="project" value="UniProtKB-KW"/>
</dbReference>
<dbReference type="GO" id="GO:0005634">
    <property type="term" value="C:nucleus"/>
    <property type="evidence" value="ECO:0007669"/>
    <property type="project" value="TreeGrafter"/>
</dbReference>
<comment type="similarity">
    <text evidence="1">Belongs to the protein kinase superfamily. CMGC Ser/Thr protein kinase family. CDC2/CDKX subfamily.</text>
</comment>
<evidence type="ECO:0000256" key="5">
    <source>
        <dbReference type="ARBA" id="ARBA00022777"/>
    </source>
</evidence>
<evidence type="ECO:0000256" key="2">
    <source>
        <dbReference type="ARBA" id="ARBA00022527"/>
    </source>
</evidence>
<dbReference type="GO" id="GO:0007346">
    <property type="term" value="P:regulation of mitotic cell cycle"/>
    <property type="evidence" value="ECO:0007669"/>
    <property type="project" value="TreeGrafter"/>
</dbReference>
<keyword evidence="3" id="KW-0808">Transferase</keyword>
<dbReference type="SMART" id="SM00220">
    <property type="entry name" value="S_TKc"/>
    <property type="match status" value="1"/>
</dbReference>
<evidence type="ECO:0000256" key="3">
    <source>
        <dbReference type="ARBA" id="ARBA00022679"/>
    </source>
</evidence>
<reference evidence="9" key="3">
    <citation type="submission" date="2025-09" db="UniProtKB">
        <authorList>
            <consortium name="Ensembl"/>
        </authorList>
    </citation>
    <scope>IDENTIFICATION</scope>
</reference>
<keyword evidence="5" id="KW-0418">Kinase</keyword>
<keyword evidence="6" id="KW-0067">ATP-binding</keyword>
<evidence type="ECO:0000313" key="9">
    <source>
        <dbReference type="Ensembl" id="ENSGACP00000057669.1"/>
    </source>
</evidence>
<dbReference type="InterPro" id="IPR050108">
    <property type="entry name" value="CDK"/>
</dbReference>
<dbReference type="InterPro" id="IPR008271">
    <property type="entry name" value="Ser/Thr_kinase_AS"/>
</dbReference>
<feature type="region of interest" description="Disordered" evidence="7">
    <location>
        <begin position="385"/>
        <end position="411"/>
    </location>
</feature>
<reference evidence="9" key="2">
    <citation type="submission" date="2025-08" db="UniProtKB">
        <authorList>
            <consortium name="Ensembl"/>
        </authorList>
    </citation>
    <scope>IDENTIFICATION</scope>
</reference>
<dbReference type="AlphaFoldDB" id="A0AAQ4R250"/>
<keyword evidence="2" id="KW-0723">Serine/threonine-protein kinase</keyword>
<feature type="domain" description="Protein kinase" evidence="8">
    <location>
        <begin position="38"/>
        <end position="375"/>
    </location>
</feature>
<organism evidence="9 10">
    <name type="scientific">Gasterosteus aculeatus aculeatus</name>
    <name type="common">three-spined stickleback</name>
    <dbReference type="NCBI Taxonomy" id="481459"/>
    <lineage>
        <taxon>Eukaryota</taxon>
        <taxon>Metazoa</taxon>
        <taxon>Chordata</taxon>
        <taxon>Craniata</taxon>
        <taxon>Vertebrata</taxon>
        <taxon>Euteleostomi</taxon>
        <taxon>Actinopterygii</taxon>
        <taxon>Neopterygii</taxon>
        <taxon>Teleostei</taxon>
        <taxon>Neoteleostei</taxon>
        <taxon>Acanthomorphata</taxon>
        <taxon>Eupercaria</taxon>
        <taxon>Perciformes</taxon>
        <taxon>Cottioidei</taxon>
        <taxon>Gasterosteales</taxon>
        <taxon>Gasterosteidae</taxon>
        <taxon>Gasterosteus</taxon>
    </lineage>
</organism>
<protein>
    <submittedName>
        <fullName evidence="9">Cyclin dependent kinase 10</fullName>
    </submittedName>
</protein>
<proteinExistence type="inferred from homology"/>
<evidence type="ECO:0000256" key="1">
    <source>
        <dbReference type="ARBA" id="ARBA00006485"/>
    </source>
</evidence>
<sequence length="411" mass="46540">MCYATCTIHSHFTGLPKHLSSLREGSNSGKALGRPSARRRRKRDGGGPCSRRLRGPSLVFLGLDAVLSGKMEAAGDDEPEPIKLKSIKNNKTFTVPQSDRVREPARSWVRGRDRSGTPFRTRVVLTTRWCSNATRDTRITLLLRLRHPNIVELKEVVVGSHLESLFLVMSYCEQDLASLLENMQTPFSEAQVKCIIRQLLRGLEYLHHNFIIHRDLKVSNLLMTDNGCVKIADFGLARMYGIPQQPMTPRVVTLWYRAPEILLGTKTQTTALDMWAVGCILAELLAHKPLLPGTSEIHQVDLIVQLLGTPNQNIWPGFSQLPLIGQYSLRKQPYNNLKNKFTWLSEAGHRLLNLLFMYNPQRRATAKDSLESSYFKEKPLPCEPDLMPTFPHHRNKRAASSADSHPKRVKV</sequence>
<feature type="region of interest" description="Disordered" evidence="7">
    <location>
        <begin position="19"/>
        <end position="51"/>
    </location>
</feature>
<evidence type="ECO:0000256" key="7">
    <source>
        <dbReference type="SAM" id="MobiDB-lite"/>
    </source>
</evidence>
<dbReference type="Pfam" id="PF00069">
    <property type="entry name" value="Pkinase"/>
    <property type="match status" value="1"/>
</dbReference>
<dbReference type="InterPro" id="IPR000719">
    <property type="entry name" value="Prot_kinase_dom"/>
</dbReference>
<dbReference type="PANTHER" id="PTHR24056:SF508">
    <property type="entry name" value="CYCLIN-DEPENDENT KINASE 10"/>
    <property type="match status" value="1"/>
</dbReference>